<evidence type="ECO:0000313" key="1">
    <source>
        <dbReference type="EMBL" id="EKF27888.1"/>
    </source>
</evidence>
<gene>
    <name evidence="1" type="ORF">MOQ_008378</name>
</gene>
<reference evidence="1 2" key="1">
    <citation type="journal article" date="2012" name="BMC Genomics">
        <title>Comparative genomic analysis of human infective Trypanosoma cruzi lineages with the bat-restricted subspecies T. cruzi marinkellei.</title>
        <authorList>
            <person name="Franzen O."/>
            <person name="Talavera-Lopez C."/>
            <person name="Ochaya S."/>
            <person name="Butler C.E."/>
            <person name="Messenger L.A."/>
            <person name="Lewis M.D."/>
            <person name="Llewellyn M.S."/>
            <person name="Marinkelle C.J."/>
            <person name="Tyler K.M."/>
            <person name="Miles M.A."/>
            <person name="Andersson B."/>
        </authorList>
    </citation>
    <scope>NUCLEOTIDE SEQUENCE [LARGE SCALE GENOMIC DNA]</scope>
    <source>
        <strain evidence="1 2">B7</strain>
    </source>
</reference>
<sequence>MLQGGNKGSVYADGVVVGSSETIPTVGTLAHEITHSTLGAPREAAAAM</sequence>
<dbReference type="Proteomes" id="UP000007350">
    <property type="component" value="Unassembled WGS sequence"/>
</dbReference>
<comment type="caution">
    <text evidence="1">The sequence shown here is derived from an EMBL/GenBank/DDBJ whole genome shotgun (WGS) entry which is preliminary data.</text>
</comment>
<name>K2LYW5_TRYCR</name>
<dbReference type="OrthoDB" id="251593at2759"/>
<dbReference type="SUPFAM" id="SSF49899">
    <property type="entry name" value="Concanavalin A-like lectins/glucanases"/>
    <property type="match status" value="1"/>
</dbReference>
<dbReference type="InterPro" id="IPR013320">
    <property type="entry name" value="ConA-like_dom_sf"/>
</dbReference>
<evidence type="ECO:0000313" key="2">
    <source>
        <dbReference type="Proteomes" id="UP000007350"/>
    </source>
</evidence>
<dbReference type="AlphaFoldDB" id="K2LYW5"/>
<accession>K2LYW5</accession>
<proteinExistence type="predicted"/>
<dbReference type="EMBL" id="AHKC01017250">
    <property type="protein sequence ID" value="EKF27888.1"/>
    <property type="molecule type" value="Genomic_DNA"/>
</dbReference>
<organism evidence="1 2">
    <name type="scientific">Trypanosoma cruzi marinkellei</name>
    <dbReference type="NCBI Taxonomy" id="85056"/>
    <lineage>
        <taxon>Eukaryota</taxon>
        <taxon>Discoba</taxon>
        <taxon>Euglenozoa</taxon>
        <taxon>Kinetoplastea</taxon>
        <taxon>Metakinetoplastina</taxon>
        <taxon>Trypanosomatida</taxon>
        <taxon>Trypanosomatidae</taxon>
        <taxon>Trypanosoma</taxon>
        <taxon>Schizotrypanum</taxon>
    </lineage>
</organism>
<protein>
    <submittedName>
        <fullName evidence="1">Trans-sialidase, putative</fullName>
    </submittedName>
</protein>
<keyword evidence="2" id="KW-1185">Reference proteome</keyword>